<dbReference type="Proteomes" id="UP000298471">
    <property type="component" value="Unassembled WGS sequence"/>
</dbReference>
<keyword evidence="3" id="KW-1185">Reference proteome</keyword>
<comment type="caution">
    <text evidence="2">The sequence shown here is derived from an EMBL/GenBank/DDBJ whole genome shotgun (WGS) entry which is preliminary data.</text>
</comment>
<dbReference type="AlphaFoldDB" id="A0A4Z0Q2X8"/>
<evidence type="ECO:0000313" key="3">
    <source>
        <dbReference type="Proteomes" id="UP000298471"/>
    </source>
</evidence>
<evidence type="ECO:0000256" key="1">
    <source>
        <dbReference type="SAM" id="SignalP"/>
    </source>
</evidence>
<gene>
    <name evidence="2" type="ORF">E5K02_22280</name>
</gene>
<dbReference type="EMBL" id="SRMB01000005">
    <property type="protein sequence ID" value="TGE23082.1"/>
    <property type="molecule type" value="Genomic_DNA"/>
</dbReference>
<name>A0A4Z0Q2X8_9BACT</name>
<organism evidence="2 3">
    <name type="scientific">Hymenobacter metallicola</name>
    <dbReference type="NCBI Taxonomy" id="2563114"/>
    <lineage>
        <taxon>Bacteria</taxon>
        <taxon>Pseudomonadati</taxon>
        <taxon>Bacteroidota</taxon>
        <taxon>Cytophagia</taxon>
        <taxon>Cytophagales</taxon>
        <taxon>Hymenobacteraceae</taxon>
        <taxon>Hymenobacter</taxon>
    </lineage>
</organism>
<evidence type="ECO:0008006" key="4">
    <source>
        <dbReference type="Google" id="ProtNLM"/>
    </source>
</evidence>
<feature type="signal peptide" evidence="1">
    <location>
        <begin position="1"/>
        <end position="21"/>
    </location>
</feature>
<sequence>MKRITLLFLALLPAGLSYGQATEYSLHLTSGFSAFRGPSAPNETVLVIPANQRDFEFGYMNPRITEPFAVNPFGRKLGLAYGAAGQVQRISAANLVFGVQAGYEVLRSRTPVSVIFDKSDAGASANGHATLANSFINLHAFLGHRFTRGKLDYDLTTGPEIGWLQRSHESAEATVESAGREVYTTDLDRSQRKVDVRARVNLTAYYQRLGFSVGYSLGLSKYRQDYISSNDKLYSQVFRTGIAYRLTRS</sequence>
<proteinExistence type="predicted"/>
<keyword evidence="1" id="KW-0732">Signal</keyword>
<reference evidence="2 3" key="1">
    <citation type="submission" date="2019-04" db="EMBL/GenBank/DDBJ databases">
        <authorList>
            <person name="Feng G."/>
            <person name="Zhang J."/>
            <person name="Zhu H."/>
        </authorList>
    </citation>
    <scope>NUCLEOTIDE SEQUENCE [LARGE SCALE GENOMIC DNA]</scope>
    <source>
        <strain evidence="2 3">9PBR-1</strain>
    </source>
</reference>
<dbReference type="OrthoDB" id="1340981at2"/>
<accession>A0A4Z0Q2X8</accession>
<protein>
    <recommendedName>
        <fullName evidence="4">Outer membrane protein beta-barrel domain-containing protein</fullName>
    </recommendedName>
</protein>
<feature type="chain" id="PRO_5021297894" description="Outer membrane protein beta-barrel domain-containing protein" evidence="1">
    <location>
        <begin position="22"/>
        <end position="249"/>
    </location>
</feature>
<evidence type="ECO:0000313" key="2">
    <source>
        <dbReference type="EMBL" id="TGE23082.1"/>
    </source>
</evidence>